<reference evidence="5 6" key="1">
    <citation type="submission" date="2014-07" db="EMBL/GenBank/DDBJ databases">
        <title>Unique and conserved regions in Vibrio harveyi and related species in comparison with the shrimp pathogen Vibrio harveyi CAIM 1792.</title>
        <authorList>
            <person name="Espinoza-Valles I."/>
            <person name="Vora G."/>
            <person name="Leekitcharoenphon P."/>
            <person name="Ussery D."/>
            <person name="Hoj L."/>
            <person name="Gomez-Gil B."/>
        </authorList>
    </citation>
    <scope>NUCLEOTIDE SEQUENCE [LARGE SCALE GENOMIC DNA]</scope>
    <source>
        <strain evidence="6">CAIM 1854 / LMG 25443</strain>
    </source>
</reference>
<dbReference type="PROSITE" id="PS51755">
    <property type="entry name" value="OMPR_PHOB"/>
    <property type="match status" value="1"/>
</dbReference>
<dbReference type="SUPFAM" id="SSF48452">
    <property type="entry name" value="TPR-like"/>
    <property type="match status" value="1"/>
</dbReference>
<feature type="domain" description="OmpR/PhoB-type" evidence="4">
    <location>
        <begin position="6"/>
        <end position="105"/>
    </location>
</feature>
<dbReference type="RefSeq" id="WP_020195411.1">
    <property type="nucleotide sequence ID" value="NZ_BAOH01000022.1"/>
</dbReference>
<comment type="caution">
    <text evidence="5">The sequence shown here is derived from an EMBL/GenBank/DDBJ whole genome shotgun (WGS) entry which is preliminary data.</text>
</comment>
<sequence>MTRPYCFVLQHDSPISFYPDKNQLTIDGEEIHLEPLQARLLSYFIENRGKVLSPQQIAADVWQRTQVSDNLVRQVISLLRSQLQDKTRPYRIIQTIPKQGYLFDIEVTEPSITHTPIPGGSTPLTRTAKPKNKRMVLAVTAILTVGLIVAWAVQNGDITDDTTVITAQQSDVVPVYIHDITLDSTSNFEMAESVYNYLFYGLNSAKNLSGYHYSQLSKQSKQSLANHGVELKSWIKKADGNYVLSVLVQNNHQPNQSQKVEKTFNQDNFFDAIGDVILEIKAIIAPMSSDYEVASHRVTSISNYDDWKVISEGISLFYQGKGGPAFSDIAQQLNTIQQQGRDSYLVSALLSYSESLAYLREHKQEDREQALHSAKQAFELNPRCDIANLTLGLALLINQHPNQAFPYLFYAAESTPSPISFYLLSVADKLADNPKGSQYNYQRYTEMKKEHNGQLFDLIESSQKANLFQTAK</sequence>
<evidence type="ECO:0000313" key="5">
    <source>
        <dbReference type="EMBL" id="KIF52925.1"/>
    </source>
</evidence>
<dbReference type="InterPro" id="IPR016032">
    <property type="entry name" value="Sig_transdc_resp-reg_C-effctor"/>
</dbReference>
<evidence type="ECO:0000256" key="3">
    <source>
        <dbReference type="SAM" id="Phobius"/>
    </source>
</evidence>
<dbReference type="PATRIC" id="fig|1229493.5.peg.1331"/>
<dbReference type="EMBL" id="JPRD01000016">
    <property type="protein sequence ID" value="KIF52925.1"/>
    <property type="molecule type" value="Genomic_DNA"/>
</dbReference>
<evidence type="ECO:0000256" key="1">
    <source>
        <dbReference type="ARBA" id="ARBA00023125"/>
    </source>
</evidence>
<protein>
    <submittedName>
        <fullName evidence="5">Transcriptional regulator</fullName>
    </submittedName>
</protein>
<proteinExistence type="predicted"/>
<dbReference type="SMART" id="SM00862">
    <property type="entry name" value="Trans_reg_C"/>
    <property type="match status" value="1"/>
</dbReference>
<dbReference type="Pfam" id="PF00486">
    <property type="entry name" value="Trans_reg_C"/>
    <property type="match status" value="1"/>
</dbReference>
<feature type="DNA-binding region" description="OmpR/PhoB-type" evidence="2">
    <location>
        <begin position="6"/>
        <end position="105"/>
    </location>
</feature>
<keyword evidence="3" id="KW-0472">Membrane</keyword>
<dbReference type="GO" id="GO:0003677">
    <property type="term" value="F:DNA binding"/>
    <property type="evidence" value="ECO:0007669"/>
    <property type="project" value="UniProtKB-UniRule"/>
</dbReference>
<dbReference type="CDD" id="cd00383">
    <property type="entry name" value="trans_reg_C"/>
    <property type="match status" value="1"/>
</dbReference>
<keyword evidence="1 2" id="KW-0238">DNA-binding</keyword>
<keyword evidence="3" id="KW-0812">Transmembrane</keyword>
<evidence type="ECO:0000259" key="4">
    <source>
        <dbReference type="PROSITE" id="PS51755"/>
    </source>
</evidence>
<dbReference type="InterPro" id="IPR036388">
    <property type="entry name" value="WH-like_DNA-bd_sf"/>
</dbReference>
<dbReference type="GO" id="GO:0000160">
    <property type="term" value="P:phosphorelay signal transduction system"/>
    <property type="evidence" value="ECO:0007669"/>
    <property type="project" value="InterPro"/>
</dbReference>
<feature type="transmembrane region" description="Helical" evidence="3">
    <location>
        <begin position="135"/>
        <end position="153"/>
    </location>
</feature>
<dbReference type="GO" id="GO:0006355">
    <property type="term" value="P:regulation of DNA-templated transcription"/>
    <property type="evidence" value="ECO:0007669"/>
    <property type="project" value="InterPro"/>
</dbReference>
<dbReference type="Gene3D" id="1.10.10.10">
    <property type="entry name" value="Winged helix-like DNA-binding domain superfamily/Winged helix DNA-binding domain"/>
    <property type="match status" value="1"/>
</dbReference>
<evidence type="ECO:0000256" key="2">
    <source>
        <dbReference type="PROSITE-ProRule" id="PRU01091"/>
    </source>
</evidence>
<organism evidence="5 6">
    <name type="scientific">Vibrio owensii CAIM 1854 = LMG 25443</name>
    <dbReference type="NCBI Taxonomy" id="1229493"/>
    <lineage>
        <taxon>Bacteria</taxon>
        <taxon>Pseudomonadati</taxon>
        <taxon>Pseudomonadota</taxon>
        <taxon>Gammaproteobacteria</taxon>
        <taxon>Vibrionales</taxon>
        <taxon>Vibrionaceae</taxon>
        <taxon>Vibrio</taxon>
    </lineage>
</organism>
<evidence type="ECO:0000313" key="6">
    <source>
        <dbReference type="Proteomes" id="UP000031586"/>
    </source>
</evidence>
<gene>
    <name evidence="5" type="ORF">H735_11185</name>
</gene>
<dbReference type="InterPro" id="IPR001867">
    <property type="entry name" value="OmpR/PhoB-type_DNA-bd"/>
</dbReference>
<dbReference type="SUPFAM" id="SSF46894">
    <property type="entry name" value="C-terminal effector domain of the bipartite response regulators"/>
    <property type="match status" value="1"/>
</dbReference>
<accession>A0A0C1Z7J3</accession>
<keyword evidence="3" id="KW-1133">Transmembrane helix</keyword>
<dbReference type="Proteomes" id="UP000031586">
    <property type="component" value="Unassembled WGS sequence"/>
</dbReference>
<name>A0A0C1Z7J3_9VIBR</name>
<dbReference type="InterPro" id="IPR011990">
    <property type="entry name" value="TPR-like_helical_dom_sf"/>
</dbReference>
<dbReference type="AlphaFoldDB" id="A0A0C1Z7J3"/>